<keyword evidence="1" id="KW-0472">Membrane</keyword>
<name>A0A1I2LQK5_9BACL</name>
<keyword evidence="3" id="KW-1185">Reference proteome</keyword>
<sequence length="136" mass="15952">MEWVLWGLGLYGSFWLLLVAFARSLLLRFQPGGTHLVVVTRNSQGSVEWVIRSFFFWSWLSGRSCQIVCLDTGSSDDTLFILNRLKHRYPWIRIRSVMEHQLEDRMAEEGVDAERVVVIDLRNRQYGWEIPLDLHG</sequence>
<reference evidence="3" key="1">
    <citation type="submission" date="2016-10" db="EMBL/GenBank/DDBJ databases">
        <authorList>
            <person name="Varghese N."/>
            <person name="Submissions S."/>
        </authorList>
    </citation>
    <scope>NUCLEOTIDE SEQUENCE [LARGE SCALE GENOMIC DNA]</scope>
    <source>
        <strain evidence="3">DSM 44945</strain>
    </source>
</reference>
<keyword evidence="1" id="KW-0812">Transmembrane</keyword>
<dbReference type="RefSeq" id="WP_092036325.1">
    <property type="nucleotide sequence ID" value="NZ_FOOK01000005.1"/>
</dbReference>
<keyword evidence="1" id="KW-1133">Transmembrane helix</keyword>
<protein>
    <recommendedName>
        <fullName evidence="4">Glycosyl transferase family 2</fullName>
    </recommendedName>
</protein>
<dbReference type="EMBL" id="FOOK01000005">
    <property type="protein sequence ID" value="SFF80750.1"/>
    <property type="molecule type" value="Genomic_DNA"/>
</dbReference>
<dbReference type="Proteomes" id="UP000198661">
    <property type="component" value="Unassembled WGS sequence"/>
</dbReference>
<evidence type="ECO:0008006" key="4">
    <source>
        <dbReference type="Google" id="ProtNLM"/>
    </source>
</evidence>
<gene>
    <name evidence="2" type="ORF">SAMN04488025_105161</name>
</gene>
<dbReference type="OrthoDB" id="2990399at2"/>
<accession>A0A1I2LQK5</accession>
<feature type="transmembrane region" description="Helical" evidence="1">
    <location>
        <begin position="6"/>
        <end position="26"/>
    </location>
</feature>
<evidence type="ECO:0000313" key="2">
    <source>
        <dbReference type="EMBL" id="SFF80750.1"/>
    </source>
</evidence>
<organism evidence="2 3">
    <name type="scientific">Planifilum fulgidum</name>
    <dbReference type="NCBI Taxonomy" id="201973"/>
    <lineage>
        <taxon>Bacteria</taxon>
        <taxon>Bacillati</taxon>
        <taxon>Bacillota</taxon>
        <taxon>Bacilli</taxon>
        <taxon>Bacillales</taxon>
        <taxon>Thermoactinomycetaceae</taxon>
        <taxon>Planifilum</taxon>
    </lineage>
</organism>
<dbReference type="AlphaFoldDB" id="A0A1I2LQK5"/>
<proteinExistence type="predicted"/>
<dbReference type="STRING" id="201973.SAMN04488025_105161"/>
<evidence type="ECO:0000313" key="3">
    <source>
        <dbReference type="Proteomes" id="UP000198661"/>
    </source>
</evidence>
<evidence type="ECO:0000256" key="1">
    <source>
        <dbReference type="SAM" id="Phobius"/>
    </source>
</evidence>